<organism evidence="1">
    <name type="scientific">Arundo donax</name>
    <name type="common">Giant reed</name>
    <name type="synonym">Donax arundinaceus</name>
    <dbReference type="NCBI Taxonomy" id="35708"/>
    <lineage>
        <taxon>Eukaryota</taxon>
        <taxon>Viridiplantae</taxon>
        <taxon>Streptophyta</taxon>
        <taxon>Embryophyta</taxon>
        <taxon>Tracheophyta</taxon>
        <taxon>Spermatophyta</taxon>
        <taxon>Magnoliopsida</taxon>
        <taxon>Liliopsida</taxon>
        <taxon>Poales</taxon>
        <taxon>Poaceae</taxon>
        <taxon>PACMAD clade</taxon>
        <taxon>Arundinoideae</taxon>
        <taxon>Arundineae</taxon>
        <taxon>Arundo</taxon>
    </lineage>
</organism>
<reference evidence="1" key="2">
    <citation type="journal article" date="2015" name="Data Brief">
        <title>Shoot transcriptome of the giant reed, Arundo donax.</title>
        <authorList>
            <person name="Barrero R.A."/>
            <person name="Guerrero F.D."/>
            <person name="Moolhuijzen P."/>
            <person name="Goolsby J.A."/>
            <person name="Tidwell J."/>
            <person name="Bellgard S.E."/>
            <person name="Bellgard M.I."/>
        </authorList>
    </citation>
    <scope>NUCLEOTIDE SEQUENCE</scope>
    <source>
        <tissue evidence="1">Shoot tissue taken approximately 20 cm above the soil surface</tissue>
    </source>
</reference>
<sequence length="22" mass="2473">MSYILAICTEFVAPMVISRVQT</sequence>
<protein>
    <submittedName>
        <fullName evidence="1">Uncharacterized protein</fullName>
    </submittedName>
</protein>
<name>A0A0A9BYY2_ARUDO</name>
<dbReference type="AlphaFoldDB" id="A0A0A9BYY2"/>
<evidence type="ECO:0000313" key="1">
    <source>
        <dbReference type="EMBL" id="JAD69244.1"/>
    </source>
</evidence>
<proteinExistence type="predicted"/>
<accession>A0A0A9BYY2</accession>
<dbReference type="EMBL" id="GBRH01228651">
    <property type="protein sequence ID" value="JAD69244.1"/>
    <property type="molecule type" value="Transcribed_RNA"/>
</dbReference>
<reference evidence="1" key="1">
    <citation type="submission" date="2014-09" db="EMBL/GenBank/DDBJ databases">
        <authorList>
            <person name="Magalhaes I.L.F."/>
            <person name="Oliveira U."/>
            <person name="Santos F.R."/>
            <person name="Vidigal T.H.D.A."/>
            <person name="Brescovit A.D."/>
            <person name="Santos A.J."/>
        </authorList>
    </citation>
    <scope>NUCLEOTIDE SEQUENCE</scope>
    <source>
        <tissue evidence="1">Shoot tissue taken approximately 20 cm above the soil surface</tissue>
    </source>
</reference>